<evidence type="ECO:0000313" key="8">
    <source>
        <dbReference type="EMBL" id="CAB4329200.1"/>
    </source>
</evidence>
<dbReference type="SUPFAM" id="SSF55904">
    <property type="entry name" value="Ornithine decarboxylase C-terminal domain"/>
    <property type="match status" value="1"/>
</dbReference>
<dbReference type="PANTHER" id="PTHR43277:SF4">
    <property type="entry name" value="ARGININE DECARBOXYLASE"/>
    <property type="match status" value="1"/>
</dbReference>
<accession>A0A6J5YMG3</accession>
<reference evidence="8" key="1">
    <citation type="submission" date="2020-05" db="EMBL/GenBank/DDBJ databases">
        <authorList>
            <person name="Chiriac C."/>
            <person name="Salcher M."/>
            <person name="Ghai R."/>
            <person name="Kavagutti S V."/>
        </authorList>
    </citation>
    <scope>NUCLEOTIDE SEQUENCE</scope>
</reference>
<organism evidence="8">
    <name type="scientific">freshwater metagenome</name>
    <dbReference type="NCBI Taxonomy" id="449393"/>
    <lineage>
        <taxon>unclassified sequences</taxon>
        <taxon>metagenomes</taxon>
        <taxon>ecological metagenomes</taxon>
    </lineage>
</organism>
<keyword evidence="5" id="KW-0456">Lyase</keyword>
<dbReference type="InterPro" id="IPR000310">
    <property type="entry name" value="Orn/Lys/Arg_deCO2ase_major_dom"/>
</dbReference>
<feature type="domain" description="Orn/Lys/Arg decarboxylase C-terminal" evidence="7">
    <location>
        <begin position="421"/>
        <end position="465"/>
    </location>
</feature>
<dbReference type="InterPro" id="IPR036633">
    <property type="entry name" value="Prn/Lys/Arg_de-COase_C_sf"/>
</dbReference>
<dbReference type="Gene3D" id="3.90.100.10">
    <property type="entry name" value="Orn/Lys/Arg decarboxylase, C-terminal domain"/>
    <property type="match status" value="1"/>
</dbReference>
<dbReference type="PANTHER" id="PTHR43277">
    <property type="entry name" value="ARGININE DECARBOXYLASE"/>
    <property type="match status" value="1"/>
</dbReference>
<dbReference type="Pfam" id="PF03711">
    <property type="entry name" value="OKR_DC_1_C"/>
    <property type="match status" value="1"/>
</dbReference>
<sequence length="490" mass="52327">MTDQQDTPYADAVKAFAQKHVTRMSTPGHQVSHQAHPDLIEFFGQDVMELDVMPLVTGIDQGAYPTPYDEALLLAAQAWGARRTWFLTNGASQGNLTACVALASFGTTGDSSGTLVVQRSVHSSVVDGLALSGLDVEFVFPSLDEALGIANGVTPEALDTAIGNAHNPVAAYVVTPSYFGACADVAGLAEVAHRHGIPLIVDEAWGAHFGFHRGYPINAIRLGADVAISSTHKLGGSLGQSAMLHLAEGPYADDLEPLLDRAFKSMQSTSASSLLLASLDLARHSLVTQDPRVIERSLEAIGNIRQEITRRGRFEDVGPALMRYPDVIGLDPMRISINTAIGGISGHEARSILFNDYGIICEMATHSTLVLLIGSGVVPYVAEIVQALHSLPNRYTIENHALTLPRPGQRWTSVRDAYFAPTEVISAENSIGRVSADSVAAYPPGIPNLLPGELITFETVAFLQATIKQPFGHVRGGSSTDMSTFRVVKD</sequence>
<name>A0A6J5YMG3_9ZZZZ</name>
<dbReference type="Pfam" id="PF01276">
    <property type="entry name" value="OKR_DC_1"/>
    <property type="match status" value="1"/>
</dbReference>
<evidence type="ECO:0000256" key="4">
    <source>
        <dbReference type="ARBA" id="ARBA00022898"/>
    </source>
</evidence>
<keyword evidence="3" id="KW-0210">Decarboxylase</keyword>
<protein>
    <submittedName>
        <fullName evidence="8">Unannotated protein</fullName>
    </submittedName>
</protein>
<proteinExistence type="inferred from homology"/>
<dbReference type="InterPro" id="IPR015424">
    <property type="entry name" value="PyrdxlP-dep_Trfase"/>
</dbReference>
<evidence type="ECO:0000259" key="7">
    <source>
        <dbReference type="Pfam" id="PF03711"/>
    </source>
</evidence>
<comment type="cofactor">
    <cofactor evidence="1">
        <name>pyridoxal 5'-phosphate</name>
        <dbReference type="ChEBI" id="CHEBI:597326"/>
    </cofactor>
</comment>
<dbReference type="InterPro" id="IPR015421">
    <property type="entry name" value="PyrdxlP-dep_Trfase_major"/>
</dbReference>
<gene>
    <name evidence="8" type="ORF">UFOPK3770_00010</name>
</gene>
<dbReference type="Gene3D" id="3.40.640.10">
    <property type="entry name" value="Type I PLP-dependent aspartate aminotransferase-like (Major domain)"/>
    <property type="match status" value="1"/>
</dbReference>
<dbReference type="GO" id="GO:0016831">
    <property type="term" value="F:carboxy-lyase activity"/>
    <property type="evidence" value="ECO:0007669"/>
    <property type="project" value="UniProtKB-KW"/>
</dbReference>
<feature type="domain" description="Orn/Lys/Arg decarboxylases family 1 pyridoxal-P attachment site" evidence="6">
    <location>
        <begin position="7"/>
        <end position="317"/>
    </location>
</feature>
<evidence type="ECO:0000259" key="6">
    <source>
        <dbReference type="Pfam" id="PF01276"/>
    </source>
</evidence>
<dbReference type="InterPro" id="IPR008286">
    <property type="entry name" value="Prn/Lys/Arg_de-COase_C"/>
</dbReference>
<keyword evidence="4" id="KW-0663">Pyridoxal phosphate</keyword>
<dbReference type="InterPro" id="IPR052357">
    <property type="entry name" value="Orn_Lys_Arg_decarboxylase-I"/>
</dbReference>
<evidence type="ECO:0000256" key="2">
    <source>
        <dbReference type="ARBA" id="ARBA00010671"/>
    </source>
</evidence>
<evidence type="ECO:0000256" key="3">
    <source>
        <dbReference type="ARBA" id="ARBA00022793"/>
    </source>
</evidence>
<dbReference type="AlphaFoldDB" id="A0A6J5YMG3"/>
<comment type="similarity">
    <text evidence="2">Belongs to the Orn/Lys/Arg decarboxylase class-I family.</text>
</comment>
<dbReference type="EMBL" id="CAESAJ010000001">
    <property type="protein sequence ID" value="CAB4329200.1"/>
    <property type="molecule type" value="Genomic_DNA"/>
</dbReference>
<evidence type="ECO:0000256" key="5">
    <source>
        <dbReference type="ARBA" id="ARBA00023239"/>
    </source>
</evidence>
<evidence type="ECO:0000256" key="1">
    <source>
        <dbReference type="ARBA" id="ARBA00001933"/>
    </source>
</evidence>
<dbReference type="SUPFAM" id="SSF53383">
    <property type="entry name" value="PLP-dependent transferases"/>
    <property type="match status" value="1"/>
</dbReference>